<evidence type="ECO:0000313" key="2">
    <source>
        <dbReference type="Proteomes" id="UP000887574"/>
    </source>
</evidence>
<feature type="region of interest" description="Disordered" evidence="1">
    <location>
        <begin position="1"/>
        <end position="36"/>
    </location>
</feature>
<dbReference type="AlphaFoldDB" id="A0A915D4F2"/>
<reference evidence="3" key="1">
    <citation type="submission" date="2022-11" db="UniProtKB">
        <authorList>
            <consortium name="WormBaseParasite"/>
        </authorList>
    </citation>
    <scope>IDENTIFICATION</scope>
</reference>
<feature type="compositionally biased region" description="Basic and acidic residues" evidence="1">
    <location>
        <begin position="26"/>
        <end position="36"/>
    </location>
</feature>
<evidence type="ECO:0000256" key="1">
    <source>
        <dbReference type="SAM" id="MobiDB-lite"/>
    </source>
</evidence>
<name>A0A915D4F2_9BILA</name>
<protein>
    <submittedName>
        <fullName evidence="3">Uncharacterized protein</fullName>
    </submittedName>
</protein>
<evidence type="ECO:0000313" key="3">
    <source>
        <dbReference type="WBParaSite" id="jg15284"/>
    </source>
</evidence>
<dbReference type="WBParaSite" id="jg15284">
    <property type="protein sequence ID" value="jg15284"/>
    <property type="gene ID" value="jg15284"/>
</dbReference>
<keyword evidence="2" id="KW-1185">Reference proteome</keyword>
<dbReference type="Proteomes" id="UP000887574">
    <property type="component" value="Unplaced"/>
</dbReference>
<organism evidence="2 3">
    <name type="scientific">Ditylenchus dipsaci</name>
    <dbReference type="NCBI Taxonomy" id="166011"/>
    <lineage>
        <taxon>Eukaryota</taxon>
        <taxon>Metazoa</taxon>
        <taxon>Ecdysozoa</taxon>
        <taxon>Nematoda</taxon>
        <taxon>Chromadorea</taxon>
        <taxon>Rhabditida</taxon>
        <taxon>Tylenchina</taxon>
        <taxon>Tylenchomorpha</taxon>
        <taxon>Sphaerularioidea</taxon>
        <taxon>Anguinidae</taxon>
        <taxon>Anguininae</taxon>
        <taxon>Ditylenchus</taxon>
    </lineage>
</organism>
<sequence>MEGRKSKFRPVGSSRRSKVEISTSRIESKVESRNFDQSDRWKLKFAKPLEKLFNCLDELRGCGKEETSRANQIELHVKQRIKEEMLLSVQLCELDLGTDLSSELLFWTQRKRRSTQFRLS</sequence>
<proteinExistence type="predicted"/>
<accession>A0A915D4F2</accession>